<reference evidence="2 3" key="1">
    <citation type="submission" date="2024-02" db="EMBL/GenBank/DDBJ databases">
        <title>Haloferula sargassicola NBRC 104335.</title>
        <authorList>
            <person name="Ichikawa N."/>
            <person name="Katano-Makiyama Y."/>
            <person name="Hidaka K."/>
        </authorList>
    </citation>
    <scope>NUCLEOTIDE SEQUENCE [LARGE SCALE GENOMIC DNA]</scope>
    <source>
        <strain evidence="2 3">NBRC 104335</strain>
    </source>
</reference>
<protein>
    <recommendedName>
        <fullName evidence="1">DUF7309 domain-containing protein</fullName>
    </recommendedName>
</protein>
<dbReference type="EMBL" id="BAABRI010000002">
    <property type="protein sequence ID" value="GAA5481264.1"/>
    <property type="molecule type" value="Genomic_DNA"/>
</dbReference>
<evidence type="ECO:0000259" key="1">
    <source>
        <dbReference type="Pfam" id="PF23988"/>
    </source>
</evidence>
<feature type="domain" description="DUF7309" evidence="1">
    <location>
        <begin position="28"/>
        <end position="187"/>
    </location>
</feature>
<dbReference type="Pfam" id="PF23988">
    <property type="entry name" value="DUF7309"/>
    <property type="match status" value="1"/>
</dbReference>
<organism evidence="2 3">
    <name type="scientific">Haloferula sargassicola</name>
    <dbReference type="NCBI Taxonomy" id="490096"/>
    <lineage>
        <taxon>Bacteria</taxon>
        <taxon>Pseudomonadati</taxon>
        <taxon>Verrucomicrobiota</taxon>
        <taxon>Verrucomicrobiia</taxon>
        <taxon>Verrucomicrobiales</taxon>
        <taxon>Verrucomicrobiaceae</taxon>
        <taxon>Haloferula</taxon>
    </lineage>
</organism>
<evidence type="ECO:0000313" key="2">
    <source>
        <dbReference type="EMBL" id="GAA5481264.1"/>
    </source>
</evidence>
<gene>
    <name evidence="2" type="ORF">Hsar01_00471</name>
</gene>
<name>A0ABP9UPM6_9BACT</name>
<evidence type="ECO:0000313" key="3">
    <source>
        <dbReference type="Proteomes" id="UP001476282"/>
    </source>
</evidence>
<sequence length="424" mass="47635">MNFNMPFPHDSDSDEPVVPEIPADLLAELFTAAAETLKVRPWERLSDTDWFAIVDPDSGDTHVVAIMGAARQFYAVHVYLPPEGLRFWNHFLNTGEPDITLGQYQQRMVSCEFVSWNEEDLDETDMARNEEHDPKLVVDDLDSFLFRSTLPGCVNWHPDEEEGRKLLDALRLVPRFLSQKKELPQKCYECEFGEILPWIPCYRLPDGSDRREPGSWELTTIRFPEADMPETYLADELFAARVAGHPVKKDKAWQIGSFQFGKAVISDGRPTWLMFSGVGVEPDGFALGVQLLPGTDPPEQGLRRCFLTAVEEAGYLPKTLKVASPLAHRVFAEIPEISVVMEDQLPLLEEMLGHFISTHDGLGGENPFDGLSLEAIEQIQAIMGSAPHLSEITPSEMQDLVARISRIEGGADFLHSLFGDGRQR</sequence>
<dbReference type="RefSeq" id="WP_353565420.1">
    <property type="nucleotide sequence ID" value="NZ_BAABRI010000002.1"/>
</dbReference>
<keyword evidence="3" id="KW-1185">Reference proteome</keyword>
<dbReference type="Proteomes" id="UP001476282">
    <property type="component" value="Unassembled WGS sequence"/>
</dbReference>
<proteinExistence type="predicted"/>
<comment type="caution">
    <text evidence="2">The sequence shown here is derived from an EMBL/GenBank/DDBJ whole genome shotgun (WGS) entry which is preliminary data.</text>
</comment>
<dbReference type="InterPro" id="IPR055733">
    <property type="entry name" value="DUF7309"/>
</dbReference>
<accession>A0ABP9UPM6</accession>